<dbReference type="Pfam" id="PF13621">
    <property type="entry name" value="Cupin_8"/>
    <property type="match status" value="1"/>
</dbReference>
<protein>
    <recommendedName>
        <fullName evidence="2">JmjC domain-containing protein</fullName>
    </recommendedName>
</protein>
<dbReference type="InterPro" id="IPR041667">
    <property type="entry name" value="Cupin_8"/>
</dbReference>
<evidence type="ECO:0000313" key="4">
    <source>
        <dbReference type="Proteomes" id="UP000320762"/>
    </source>
</evidence>
<proteinExistence type="predicted"/>
<dbReference type="Gene3D" id="2.60.120.650">
    <property type="entry name" value="Cupin"/>
    <property type="match status" value="1"/>
</dbReference>
<dbReference type="SMART" id="SM00558">
    <property type="entry name" value="JmjC"/>
    <property type="match status" value="1"/>
</dbReference>
<dbReference type="OrthoDB" id="47172at2759"/>
<sequence>MNMDDFLKRMTEGELWAGYDEVQRAIAEEMAAIAGDPKRLCQSAAGRLDDIAASAHKEMPRAGVQLTGWRVIHTDACILAALADSDALASIARLDKAIIISGAAGYGRLDLILDLIDALQRRCKHPEPLPALDLPRTAHPRPSRPPTASSAVRELADPPLMSVYQRQLSDQPFVLRGYATDWPCCAEHPWASAAYLRSATGPGRLVPVEIGQDYRAEEWTQELMSWNAFLSHLDFVDQPRKAHSGSVLYMAQHDLLMQFPTLKSDLLIPDYVYACVGSDEYKPPANDDRLVLNAWLGPAGTMSPAHTDPFHNFYAQVVGRKTVWLAPPSASPSMYAYADSQHPASAQKSDPAPSMSNTSRVDVFADDESESRAQFPDFWDHVVGSALSVTLDAGDVLFFPPGWWHAMRSEDTSFSVSMWF</sequence>
<evidence type="ECO:0000256" key="1">
    <source>
        <dbReference type="SAM" id="MobiDB-lite"/>
    </source>
</evidence>
<dbReference type="InterPro" id="IPR003347">
    <property type="entry name" value="JmjC_dom"/>
</dbReference>
<dbReference type="SUPFAM" id="SSF51197">
    <property type="entry name" value="Clavaminate synthase-like"/>
    <property type="match status" value="1"/>
</dbReference>
<keyword evidence="4" id="KW-1185">Reference proteome</keyword>
<organism evidence="3 4">
    <name type="scientific">Schizophyllum amplum</name>
    <dbReference type="NCBI Taxonomy" id="97359"/>
    <lineage>
        <taxon>Eukaryota</taxon>
        <taxon>Fungi</taxon>
        <taxon>Dikarya</taxon>
        <taxon>Basidiomycota</taxon>
        <taxon>Agaricomycotina</taxon>
        <taxon>Agaricomycetes</taxon>
        <taxon>Agaricomycetidae</taxon>
        <taxon>Agaricales</taxon>
        <taxon>Schizophyllaceae</taxon>
        <taxon>Schizophyllum</taxon>
    </lineage>
</organism>
<evidence type="ECO:0000259" key="2">
    <source>
        <dbReference type="PROSITE" id="PS51184"/>
    </source>
</evidence>
<feature type="domain" description="JmjC" evidence="2">
    <location>
        <begin position="248"/>
        <end position="420"/>
    </location>
</feature>
<dbReference type="EMBL" id="VDMD01000012">
    <property type="protein sequence ID" value="TRM62766.1"/>
    <property type="molecule type" value="Genomic_DNA"/>
</dbReference>
<dbReference type="PANTHER" id="PTHR12461:SF94">
    <property type="entry name" value="JMJC DOMAIN-CONTAINING PROTEIN"/>
    <property type="match status" value="1"/>
</dbReference>
<accession>A0A550CDJ5</accession>
<feature type="region of interest" description="Disordered" evidence="1">
    <location>
        <begin position="129"/>
        <end position="152"/>
    </location>
</feature>
<dbReference type="AlphaFoldDB" id="A0A550CDJ5"/>
<dbReference type="PROSITE" id="PS51184">
    <property type="entry name" value="JMJC"/>
    <property type="match status" value="1"/>
</dbReference>
<gene>
    <name evidence="3" type="ORF">BD626DRAFT_498378</name>
</gene>
<evidence type="ECO:0000313" key="3">
    <source>
        <dbReference type="EMBL" id="TRM62766.1"/>
    </source>
</evidence>
<name>A0A550CDJ5_9AGAR</name>
<dbReference type="Proteomes" id="UP000320762">
    <property type="component" value="Unassembled WGS sequence"/>
</dbReference>
<dbReference type="PANTHER" id="PTHR12461">
    <property type="entry name" value="HYPOXIA-INDUCIBLE FACTOR 1 ALPHA INHIBITOR-RELATED"/>
    <property type="match status" value="1"/>
</dbReference>
<reference evidence="3 4" key="1">
    <citation type="journal article" date="2019" name="New Phytol.">
        <title>Comparative genomics reveals unique wood-decay strategies and fruiting body development in the Schizophyllaceae.</title>
        <authorList>
            <person name="Almasi E."/>
            <person name="Sahu N."/>
            <person name="Krizsan K."/>
            <person name="Balint B."/>
            <person name="Kovacs G.M."/>
            <person name="Kiss B."/>
            <person name="Cseklye J."/>
            <person name="Drula E."/>
            <person name="Henrissat B."/>
            <person name="Nagy I."/>
            <person name="Chovatia M."/>
            <person name="Adam C."/>
            <person name="LaButti K."/>
            <person name="Lipzen A."/>
            <person name="Riley R."/>
            <person name="Grigoriev I.V."/>
            <person name="Nagy L.G."/>
        </authorList>
    </citation>
    <scope>NUCLEOTIDE SEQUENCE [LARGE SCALE GENOMIC DNA]</scope>
    <source>
        <strain evidence="3 4">NL-1724</strain>
    </source>
</reference>
<dbReference type="STRING" id="97359.A0A550CDJ5"/>
<comment type="caution">
    <text evidence="3">The sequence shown here is derived from an EMBL/GenBank/DDBJ whole genome shotgun (WGS) entry which is preliminary data.</text>
</comment>